<evidence type="ECO:0000313" key="8">
    <source>
        <dbReference type="EMBL" id="OOF58924.1"/>
    </source>
</evidence>
<keyword evidence="9" id="KW-1185">Reference proteome</keyword>
<evidence type="ECO:0000256" key="1">
    <source>
        <dbReference type="ARBA" id="ARBA00000632"/>
    </source>
</evidence>
<feature type="signal peptide" evidence="7">
    <location>
        <begin position="1"/>
        <end position="17"/>
    </location>
</feature>
<dbReference type="GO" id="GO:0003796">
    <property type="term" value="F:lysozyme activity"/>
    <property type="evidence" value="ECO:0007669"/>
    <property type="project" value="UniProtKB-EC"/>
</dbReference>
<dbReference type="CDD" id="cd16901">
    <property type="entry name" value="lyz_P1"/>
    <property type="match status" value="1"/>
</dbReference>
<keyword evidence="4 6" id="KW-0378">Hydrolase</keyword>
<accession>A0A1V3JQH8</accession>
<dbReference type="InterPro" id="IPR034690">
    <property type="entry name" value="Endolysin_T4_type"/>
</dbReference>
<dbReference type="HAMAP" id="MF_04136">
    <property type="entry name" value="SAR_ENDOLYSIN"/>
    <property type="match status" value="1"/>
</dbReference>
<feature type="chain" id="PRO_5012708431" description="Lysozyme" evidence="7">
    <location>
        <begin position="18"/>
        <end position="186"/>
    </location>
</feature>
<keyword evidence="2 6" id="KW-0929">Antimicrobial</keyword>
<dbReference type="InterPro" id="IPR043688">
    <property type="entry name" value="SAR_endolysin-like"/>
</dbReference>
<dbReference type="EC" id="3.2.1.17" evidence="6"/>
<gene>
    <name evidence="8" type="ORF">BKL49_05120</name>
</gene>
<dbReference type="GO" id="GO:0016998">
    <property type="term" value="P:cell wall macromolecule catabolic process"/>
    <property type="evidence" value="ECO:0007669"/>
    <property type="project" value="InterPro"/>
</dbReference>
<dbReference type="GO" id="GO:0042742">
    <property type="term" value="P:defense response to bacterium"/>
    <property type="evidence" value="ECO:0007669"/>
    <property type="project" value="UniProtKB-KW"/>
</dbReference>
<organism evidence="8 9">
    <name type="scientific">Rodentibacter myodis</name>
    <dbReference type="NCBI Taxonomy" id="1907939"/>
    <lineage>
        <taxon>Bacteria</taxon>
        <taxon>Pseudomonadati</taxon>
        <taxon>Pseudomonadota</taxon>
        <taxon>Gammaproteobacteria</taxon>
        <taxon>Pasteurellales</taxon>
        <taxon>Pasteurellaceae</taxon>
        <taxon>Rodentibacter</taxon>
    </lineage>
</organism>
<dbReference type="PANTHER" id="PTHR38107">
    <property type="match status" value="1"/>
</dbReference>
<dbReference type="STRING" id="1907939.BKL49_05120"/>
<protein>
    <recommendedName>
        <fullName evidence="6">Lysozyme</fullName>
        <ecNumber evidence="6">3.2.1.17</ecNumber>
    </recommendedName>
</protein>
<reference evidence="8 9" key="1">
    <citation type="submission" date="2016-10" db="EMBL/GenBank/DDBJ databases">
        <title>Rodentibacter gen. nov. and new species.</title>
        <authorList>
            <person name="Christensen H."/>
        </authorList>
    </citation>
    <scope>NUCLEOTIDE SEQUENCE [LARGE SCALE GENOMIC DNA]</scope>
    <source>
        <strain evidence="8 9">Ac151</strain>
    </source>
</reference>
<sequence>MSKKFGAMIVCSAIAVAAAFYTQQENLPKHEQNQVSLQAVHMIVNLEGCTRNPYKCPADVWTNGVGNTHNVDKNKILTIDDVATDLRRNIKEAENCINADFNGRKMNQGQYDAMVSLAFNVGCGNIKHYYNKKLGKSVQTTLYRAANAENWELMCNHISDFNKAGGKVLKGLQRRREKEKAMCLGK</sequence>
<dbReference type="RefSeq" id="WP_077423553.1">
    <property type="nucleotide sequence ID" value="NZ_MLHQ01000011.1"/>
</dbReference>
<dbReference type="AlphaFoldDB" id="A0A1V3JQH8"/>
<keyword evidence="7" id="KW-0732">Signal</keyword>
<comment type="caution">
    <text evidence="8">The sequence shown here is derived from an EMBL/GenBank/DDBJ whole genome shotgun (WGS) entry which is preliminary data.</text>
</comment>
<dbReference type="PANTHER" id="PTHR38107:SF4">
    <property type="entry name" value="LYSOZYME"/>
    <property type="match status" value="1"/>
</dbReference>
<dbReference type="InterPro" id="IPR002196">
    <property type="entry name" value="Glyco_hydro_24"/>
</dbReference>
<evidence type="ECO:0000256" key="2">
    <source>
        <dbReference type="ARBA" id="ARBA00022529"/>
    </source>
</evidence>
<dbReference type="Gene3D" id="1.10.530.40">
    <property type="match status" value="1"/>
</dbReference>
<dbReference type="Pfam" id="PF00959">
    <property type="entry name" value="Phage_lysozyme"/>
    <property type="match status" value="1"/>
</dbReference>
<evidence type="ECO:0000313" key="9">
    <source>
        <dbReference type="Proteomes" id="UP000188602"/>
    </source>
</evidence>
<dbReference type="GO" id="GO:0031640">
    <property type="term" value="P:killing of cells of another organism"/>
    <property type="evidence" value="ECO:0007669"/>
    <property type="project" value="UniProtKB-KW"/>
</dbReference>
<dbReference type="InterPro" id="IPR023347">
    <property type="entry name" value="Lysozyme_dom_sf"/>
</dbReference>
<evidence type="ECO:0000256" key="7">
    <source>
        <dbReference type="SAM" id="SignalP"/>
    </source>
</evidence>
<name>A0A1V3JQH8_9PAST</name>
<dbReference type="OrthoDB" id="8141296at2"/>
<dbReference type="GO" id="GO:0009253">
    <property type="term" value="P:peptidoglycan catabolic process"/>
    <property type="evidence" value="ECO:0007669"/>
    <property type="project" value="InterPro"/>
</dbReference>
<dbReference type="HAMAP" id="MF_04110">
    <property type="entry name" value="ENDOLYSIN_T4"/>
    <property type="match status" value="1"/>
</dbReference>
<dbReference type="EMBL" id="MLHQ01000011">
    <property type="protein sequence ID" value="OOF58924.1"/>
    <property type="molecule type" value="Genomic_DNA"/>
</dbReference>
<evidence type="ECO:0000256" key="6">
    <source>
        <dbReference type="RuleBase" id="RU003788"/>
    </source>
</evidence>
<dbReference type="SUPFAM" id="SSF53955">
    <property type="entry name" value="Lysozyme-like"/>
    <property type="match status" value="1"/>
</dbReference>
<dbReference type="Proteomes" id="UP000188602">
    <property type="component" value="Unassembled WGS sequence"/>
</dbReference>
<proteinExistence type="inferred from homology"/>
<dbReference type="InterPro" id="IPR023346">
    <property type="entry name" value="Lysozyme-like_dom_sf"/>
</dbReference>
<keyword evidence="5 6" id="KW-0326">Glycosidase</keyword>
<comment type="similarity">
    <text evidence="6">Belongs to the glycosyl hydrolase 24 family.</text>
</comment>
<dbReference type="InterPro" id="IPR051018">
    <property type="entry name" value="Bacteriophage_GH24"/>
</dbReference>
<evidence type="ECO:0000256" key="5">
    <source>
        <dbReference type="ARBA" id="ARBA00023295"/>
    </source>
</evidence>
<comment type="catalytic activity">
    <reaction evidence="1 6">
        <text>Hydrolysis of (1-&gt;4)-beta-linkages between N-acetylmuramic acid and N-acetyl-D-glucosamine residues in a peptidoglycan and between N-acetyl-D-glucosamine residues in chitodextrins.</text>
        <dbReference type="EC" id="3.2.1.17"/>
    </reaction>
</comment>
<keyword evidence="3 6" id="KW-0081">Bacteriolytic enzyme</keyword>
<evidence type="ECO:0000256" key="3">
    <source>
        <dbReference type="ARBA" id="ARBA00022638"/>
    </source>
</evidence>
<evidence type="ECO:0000256" key="4">
    <source>
        <dbReference type="ARBA" id="ARBA00022801"/>
    </source>
</evidence>